<evidence type="ECO:0008006" key="4">
    <source>
        <dbReference type="Google" id="ProtNLM"/>
    </source>
</evidence>
<organism evidence="2 3">
    <name type="scientific">Stylonychia lemnae</name>
    <name type="common">Ciliate</name>
    <dbReference type="NCBI Taxonomy" id="5949"/>
    <lineage>
        <taxon>Eukaryota</taxon>
        <taxon>Sar</taxon>
        <taxon>Alveolata</taxon>
        <taxon>Ciliophora</taxon>
        <taxon>Intramacronucleata</taxon>
        <taxon>Spirotrichea</taxon>
        <taxon>Stichotrichia</taxon>
        <taxon>Sporadotrichida</taxon>
        <taxon>Oxytrichidae</taxon>
        <taxon>Stylonychinae</taxon>
        <taxon>Stylonychia</taxon>
    </lineage>
</organism>
<gene>
    <name evidence="2" type="primary">Contig8344.g8895</name>
    <name evidence="2" type="ORF">STYLEM_19548</name>
</gene>
<dbReference type="GO" id="GO:0007131">
    <property type="term" value="P:reciprocal meiotic recombination"/>
    <property type="evidence" value="ECO:0007669"/>
    <property type="project" value="TreeGrafter"/>
</dbReference>
<dbReference type="AlphaFoldDB" id="A0A078B7E2"/>
<name>A0A078B7E2_STYLE</name>
<proteinExistence type="predicted"/>
<keyword evidence="1" id="KW-0812">Transmembrane</keyword>
<evidence type="ECO:0000313" key="3">
    <source>
        <dbReference type="Proteomes" id="UP000039865"/>
    </source>
</evidence>
<keyword evidence="1" id="KW-0472">Membrane</keyword>
<feature type="transmembrane region" description="Helical" evidence="1">
    <location>
        <begin position="245"/>
        <end position="268"/>
    </location>
</feature>
<dbReference type="GO" id="GO:0005634">
    <property type="term" value="C:nucleus"/>
    <property type="evidence" value="ECO:0007669"/>
    <property type="project" value="TreeGrafter"/>
</dbReference>
<dbReference type="InParanoid" id="A0A078B7E2"/>
<keyword evidence="1" id="KW-1133">Transmembrane helix</keyword>
<evidence type="ECO:0000313" key="2">
    <source>
        <dbReference type="EMBL" id="CDW90405.1"/>
    </source>
</evidence>
<keyword evidence="3" id="KW-1185">Reference proteome</keyword>
<dbReference type="PANTHER" id="PTHR31398:SF0">
    <property type="entry name" value="MEIOTIC NUCLEAR DIVISION PROTEIN 1 HOMOLOG"/>
    <property type="match status" value="1"/>
</dbReference>
<reference evidence="2 3" key="1">
    <citation type="submission" date="2014-06" db="EMBL/GenBank/DDBJ databases">
        <authorList>
            <person name="Swart Estienne"/>
        </authorList>
    </citation>
    <scope>NUCLEOTIDE SEQUENCE [LARGE SCALE GENOMIC DNA]</scope>
    <source>
        <strain evidence="2 3">130c</strain>
    </source>
</reference>
<dbReference type="PANTHER" id="PTHR31398">
    <property type="entry name" value="MEIOTIC NUCLEAR DIVISION PROTEIN 1 HOMOLOG"/>
    <property type="match status" value="1"/>
</dbReference>
<sequence>MYFCTLMQKIQSNDAVNFKTSQKFQNLLLENVEYNISSKEFDFGVFIIYRNQNGTFNTGKCQDQNLNTLNANQVGMQCPQNFKFQLAGNTATLVEKFISADIIYCDQTTLNKRFQGKKCKSKTQTDSILKNMIVVIAQKQQYFDVDEFRDSPIKDTIKISTLDLIPNFTQNYDYKLSENEAYVSDTLTDSFFEGKKQNYYKSRLESTSVSSLQTTTLARIRFLLDENVESVERITDTIIDAISQVGGLMSIIFSIISFFVCYIQDFLFNSHIIRKIFAYNDRLFKQEYVKQSNKKLKKYSIEQNQNVKTDNTLENSHQTIKKQDIFNNQPEQKNKILQYQKIILQGFLGLKEFKYSILDKLQYLISRIICCLITRRALQRIRMKESLFQKGIKKLDEKFDIENLIRVMSKLKELEIILLNQQQRNIFGSIKKILKIDVKSKNPLAIQSHIKNQSMSQSQMIQNNIQKFKILDKIDMRMAKRFLKKTQINNENKDMDANFIDYSAFDFNQGKIESQPVAEGYKFQQSSQNINESQRHLTSKGVVIDDDHDIILDV</sequence>
<evidence type="ECO:0000256" key="1">
    <source>
        <dbReference type="SAM" id="Phobius"/>
    </source>
</evidence>
<accession>A0A078B7E2</accession>
<protein>
    <recommendedName>
        <fullName evidence="4">Transmembrane protein</fullName>
    </recommendedName>
</protein>
<dbReference type="EMBL" id="CCKQ01018438">
    <property type="protein sequence ID" value="CDW90405.1"/>
    <property type="molecule type" value="Genomic_DNA"/>
</dbReference>
<dbReference type="Proteomes" id="UP000039865">
    <property type="component" value="Unassembled WGS sequence"/>
</dbReference>